<proteinExistence type="predicted"/>
<gene>
    <name evidence="2" type="ordered locus">AM1_2672</name>
</gene>
<keyword evidence="3" id="KW-1185">Reference proteome</keyword>
<evidence type="ECO:0000259" key="1">
    <source>
        <dbReference type="Pfam" id="PF14246"/>
    </source>
</evidence>
<sequence>MDSGALRKADPEYAANQLLGLVKTFFFWPEFLLGEKTKTNGIMQDCVAMFLSHYKTQ</sequence>
<evidence type="ECO:0000313" key="2">
    <source>
        <dbReference type="EMBL" id="ABW27677.1"/>
    </source>
</evidence>
<dbReference type="Gene3D" id="1.10.357.10">
    <property type="entry name" value="Tetracycline Repressor, domain 2"/>
    <property type="match status" value="1"/>
</dbReference>
<organism evidence="2 3">
    <name type="scientific">Acaryochloris marina (strain MBIC 11017)</name>
    <dbReference type="NCBI Taxonomy" id="329726"/>
    <lineage>
        <taxon>Bacteria</taxon>
        <taxon>Bacillati</taxon>
        <taxon>Cyanobacteriota</taxon>
        <taxon>Cyanophyceae</taxon>
        <taxon>Acaryochloridales</taxon>
        <taxon>Acaryochloridaceae</taxon>
        <taxon>Acaryochloris</taxon>
    </lineage>
</organism>
<name>B0C7Z3_ACAM1</name>
<dbReference type="EMBL" id="CP000828">
    <property type="protein sequence ID" value="ABW27677.1"/>
    <property type="molecule type" value="Genomic_DNA"/>
</dbReference>
<evidence type="ECO:0000313" key="3">
    <source>
        <dbReference type="Proteomes" id="UP000000268"/>
    </source>
</evidence>
<feature type="domain" description="Transcriptional regulator TetR C-terminal Proteobacteria type" evidence="1">
    <location>
        <begin position="2"/>
        <end position="55"/>
    </location>
</feature>
<dbReference type="OrthoDB" id="9809994at2"/>
<accession>B0C7Z3</accession>
<dbReference type="Proteomes" id="UP000000268">
    <property type="component" value="Chromosome"/>
</dbReference>
<reference evidence="2 3" key="1">
    <citation type="journal article" date="2008" name="Proc. Natl. Acad. Sci. U.S.A.">
        <title>Niche adaptation and genome expansion in the chlorophyll d-producing cyanobacterium Acaryochloris marina.</title>
        <authorList>
            <person name="Swingley W.D."/>
            <person name="Chen M."/>
            <person name="Cheung P.C."/>
            <person name="Conrad A.L."/>
            <person name="Dejesa L.C."/>
            <person name="Hao J."/>
            <person name="Honchak B.M."/>
            <person name="Karbach L.E."/>
            <person name="Kurdoglu A."/>
            <person name="Lahiri S."/>
            <person name="Mastrian S.D."/>
            <person name="Miyashita H."/>
            <person name="Page L."/>
            <person name="Ramakrishna P."/>
            <person name="Satoh S."/>
            <person name="Sattley W.M."/>
            <person name="Shimada Y."/>
            <person name="Taylor H.L."/>
            <person name="Tomo T."/>
            <person name="Tsuchiya T."/>
            <person name="Wang Z.T."/>
            <person name="Raymond J."/>
            <person name="Mimuro M."/>
            <person name="Blankenship R.E."/>
            <person name="Touchman J.W."/>
        </authorList>
    </citation>
    <scope>NUCLEOTIDE SEQUENCE [LARGE SCALE GENOMIC DNA]</scope>
    <source>
        <strain evidence="3">MBIC 11017</strain>
    </source>
</reference>
<dbReference type="Pfam" id="PF14246">
    <property type="entry name" value="TetR_C_7"/>
    <property type="match status" value="1"/>
</dbReference>
<dbReference type="RefSeq" id="WP_012163128.1">
    <property type="nucleotide sequence ID" value="NC_009925.1"/>
</dbReference>
<dbReference type="AlphaFoldDB" id="B0C7Z3"/>
<dbReference type="HOGENOM" id="CLU_2985906_0_0_3"/>
<dbReference type="STRING" id="329726.AM1_2672"/>
<dbReference type="KEGG" id="amr:AM1_2672"/>
<protein>
    <recommendedName>
        <fullName evidence="1">Transcriptional regulator TetR C-terminal Proteobacteria type domain-containing protein</fullName>
    </recommendedName>
</protein>
<dbReference type="InterPro" id="IPR039536">
    <property type="entry name" value="TetR_C_Proteobacteria"/>
</dbReference>